<dbReference type="GO" id="GO:0005886">
    <property type="term" value="C:plasma membrane"/>
    <property type="evidence" value="ECO:0007669"/>
    <property type="project" value="TreeGrafter"/>
</dbReference>
<dbReference type="InterPro" id="IPR007887">
    <property type="entry name" value="MecA_N"/>
</dbReference>
<dbReference type="GO" id="GO:0046677">
    <property type="term" value="P:response to antibiotic"/>
    <property type="evidence" value="ECO:0007669"/>
    <property type="project" value="InterPro"/>
</dbReference>
<organism evidence="5 6">
    <name type="scientific">Streptomyces indicus</name>
    <dbReference type="NCBI Taxonomy" id="417292"/>
    <lineage>
        <taxon>Bacteria</taxon>
        <taxon>Bacillati</taxon>
        <taxon>Actinomycetota</taxon>
        <taxon>Actinomycetes</taxon>
        <taxon>Kitasatosporales</taxon>
        <taxon>Streptomycetaceae</taxon>
        <taxon>Streptomyces</taxon>
    </lineage>
</organism>
<feature type="domain" description="Penicillin-binding protein transpeptidase" evidence="3">
    <location>
        <begin position="295"/>
        <end position="568"/>
    </location>
</feature>
<keyword evidence="2" id="KW-1133">Transmembrane helix</keyword>
<dbReference type="InterPro" id="IPR012338">
    <property type="entry name" value="Beta-lactam/transpept-like"/>
</dbReference>
<evidence type="ECO:0000259" key="3">
    <source>
        <dbReference type="Pfam" id="PF00905"/>
    </source>
</evidence>
<evidence type="ECO:0000256" key="2">
    <source>
        <dbReference type="SAM" id="Phobius"/>
    </source>
</evidence>
<dbReference type="GO" id="GO:0008658">
    <property type="term" value="F:penicillin binding"/>
    <property type="evidence" value="ECO:0007669"/>
    <property type="project" value="InterPro"/>
</dbReference>
<keyword evidence="6" id="KW-1185">Reference proteome</keyword>
<feature type="transmembrane region" description="Helical" evidence="2">
    <location>
        <begin position="20"/>
        <end position="41"/>
    </location>
</feature>
<feature type="domain" description="NTF2-like N-terminal transpeptidase" evidence="4">
    <location>
        <begin position="70"/>
        <end position="174"/>
    </location>
</feature>
<dbReference type="STRING" id="417292.SAMN05421806_11786"/>
<proteinExistence type="predicted"/>
<feature type="region of interest" description="Disordered" evidence="1">
    <location>
        <begin position="231"/>
        <end position="270"/>
    </location>
</feature>
<dbReference type="EMBL" id="FNFF01000017">
    <property type="protein sequence ID" value="SDL05600.1"/>
    <property type="molecule type" value="Genomic_DNA"/>
</dbReference>
<dbReference type="InterPro" id="IPR050515">
    <property type="entry name" value="Beta-lactam/transpept"/>
</dbReference>
<dbReference type="Pfam" id="PF05223">
    <property type="entry name" value="MecA_N"/>
    <property type="match status" value="1"/>
</dbReference>
<keyword evidence="2" id="KW-0472">Membrane</keyword>
<dbReference type="SUPFAM" id="SSF56601">
    <property type="entry name" value="beta-lactamase/transpeptidase-like"/>
    <property type="match status" value="1"/>
</dbReference>
<name>A0A1G9GY11_9ACTN</name>
<dbReference type="Gene3D" id="3.40.710.10">
    <property type="entry name" value="DD-peptidase/beta-lactamase superfamily"/>
    <property type="match status" value="1"/>
</dbReference>
<dbReference type="RefSeq" id="WP_093616037.1">
    <property type="nucleotide sequence ID" value="NZ_FNFF01000017.1"/>
</dbReference>
<dbReference type="GO" id="GO:0071555">
    <property type="term" value="P:cell wall organization"/>
    <property type="evidence" value="ECO:0007669"/>
    <property type="project" value="TreeGrafter"/>
</dbReference>
<protein>
    <submittedName>
        <fullName evidence="5">NTF2-like N-terminal transpeptidase domain-containing protein</fullName>
    </submittedName>
</protein>
<sequence length="572" mass="58192">MGKRGRSGEQNAMSKETKVALIAVAAGAVVAGVGVTAYALVGGGSDGSGDEPLSPKELQARPLSAAEVAQTSERFLAAWAKGDAAGAAALTDDAAAAKAALTSYAKDAHLTGAKFTPGKGAGAKVPFKVAATVSYEGKSKPYAYDSELTVVRDAAGKPVVDWRPDVVHPGLKAGDVLRAGEAGTPPIKAVDRNGGEITAEKYPSLGSVLDGLREKFGEKAGGSAGIELQIVRADPAKDKGKDKSDTAKSKDDGKALPDKTLLTLSEGTPGTVKTTISPTAQAVAEREVASRHRAAIVVLKPSTGEILAAANSNPQGMNVALQGSLAPGSTMKIVTASMLLEKGLAGIDKPHPCPKYFTSGGWKFQNVEEFEIKGGTFRASFAASCNTAFISQAGKLGDGDLTKQAQEVFGLGRGNWQIGVPSFDGAVPVQSAAQKAASLIGQGGVRMNPLNVASIIATAKTGVFKQPYLVSPEVDGRQLATASRTLAPKAAAQLRELLAYTATNGSAAEAMASLGGDIGGKTGSAEVDGQKKPNGWFTAWRGDTAAAAVMQEGGRGGKSSGPLVASVLRQIG</sequence>
<feature type="compositionally biased region" description="Basic and acidic residues" evidence="1">
    <location>
        <begin position="234"/>
        <end position="257"/>
    </location>
</feature>
<dbReference type="AlphaFoldDB" id="A0A1G9GY11"/>
<evidence type="ECO:0000313" key="6">
    <source>
        <dbReference type="Proteomes" id="UP000199155"/>
    </source>
</evidence>
<evidence type="ECO:0000256" key="1">
    <source>
        <dbReference type="SAM" id="MobiDB-lite"/>
    </source>
</evidence>
<evidence type="ECO:0000259" key="4">
    <source>
        <dbReference type="Pfam" id="PF05223"/>
    </source>
</evidence>
<reference evidence="5 6" key="1">
    <citation type="submission" date="2016-10" db="EMBL/GenBank/DDBJ databases">
        <authorList>
            <person name="de Groot N.N."/>
        </authorList>
    </citation>
    <scope>NUCLEOTIDE SEQUENCE [LARGE SCALE GENOMIC DNA]</scope>
    <source>
        <strain evidence="5 6">CGMCC 4.5727</strain>
    </source>
</reference>
<dbReference type="Proteomes" id="UP000199155">
    <property type="component" value="Unassembled WGS sequence"/>
</dbReference>
<gene>
    <name evidence="5" type="ORF">SAMN05421806_11786</name>
</gene>
<dbReference type="OrthoDB" id="5241017at2"/>
<dbReference type="InterPro" id="IPR001460">
    <property type="entry name" value="PCN-bd_Tpept"/>
</dbReference>
<dbReference type="GO" id="GO:0071972">
    <property type="term" value="F:peptidoglycan L,D-transpeptidase activity"/>
    <property type="evidence" value="ECO:0007669"/>
    <property type="project" value="TreeGrafter"/>
</dbReference>
<dbReference type="PANTHER" id="PTHR30627">
    <property type="entry name" value="PEPTIDOGLYCAN D,D-TRANSPEPTIDASE"/>
    <property type="match status" value="1"/>
</dbReference>
<accession>A0A1G9GY11</accession>
<dbReference type="Pfam" id="PF00905">
    <property type="entry name" value="Transpeptidase"/>
    <property type="match status" value="1"/>
</dbReference>
<evidence type="ECO:0000313" key="5">
    <source>
        <dbReference type="EMBL" id="SDL05600.1"/>
    </source>
</evidence>
<dbReference type="PANTHER" id="PTHR30627:SF24">
    <property type="entry name" value="PENICILLIN-BINDING PROTEIN 4B"/>
    <property type="match status" value="1"/>
</dbReference>
<keyword evidence="2" id="KW-0812">Transmembrane</keyword>